<dbReference type="Gene3D" id="1.10.1660.10">
    <property type="match status" value="1"/>
</dbReference>
<dbReference type="PATRIC" id="fig|1423719.4.peg.1432"/>
<dbReference type="InterPro" id="IPR047057">
    <property type="entry name" value="MerR_fam"/>
</dbReference>
<dbReference type="CDD" id="cd01105">
    <property type="entry name" value="HTH_GlnR-like"/>
    <property type="match status" value="1"/>
</dbReference>
<dbReference type="PROSITE" id="PS50937">
    <property type="entry name" value="HTH_MERR_2"/>
    <property type="match status" value="1"/>
</dbReference>
<dbReference type="RefSeq" id="WP_083478975.1">
    <property type="nucleotide sequence ID" value="NZ_AZDI01000008.1"/>
</dbReference>
<keyword evidence="1" id="KW-0678">Repressor</keyword>
<name>A0A0R1HGA2_9LACO</name>
<keyword evidence="7" id="KW-1185">Reference proteome</keyword>
<dbReference type="EMBL" id="AZDI01000008">
    <property type="protein sequence ID" value="KRK45446.1"/>
    <property type="molecule type" value="Genomic_DNA"/>
</dbReference>
<evidence type="ECO:0000256" key="2">
    <source>
        <dbReference type="ARBA" id="ARBA00023015"/>
    </source>
</evidence>
<reference evidence="6 7" key="1">
    <citation type="journal article" date="2015" name="Genome Announc.">
        <title>Expanding the biotechnology potential of lactobacilli through comparative genomics of 213 strains and associated genera.</title>
        <authorList>
            <person name="Sun Z."/>
            <person name="Harris H.M."/>
            <person name="McCann A."/>
            <person name="Guo C."/>
            <person name="Argimon S."/>
            <person name="Zhang W."/>
            <person name="Yang X."/>
            <person name="Jeffery I.B."/>
            <person name="Cooney J.C."/>
            <person name="Kagawa T.F."/>
            <person name="Liu W."/>
            <person name="Song Y."/>
            <person name="Salvetti E."/>
            <person name="Wrobel A."/>
            <person name="Rasinkangas P."/>
            <person name="Parkhill J."/>
            <person name="Rea M.C."/>
            <person name="O'Sullivan O."/>
            <person name="Ritari J."/>
            <person name="Douillard F.P."/>
            <person name="Paul Ross R."/>
            <person name="Yang R."/>
            <person name="Briner A.E."/>
            <person name="Felis G.E."/>
            <person name="de Vos W.M."/>
            <person name="Barrangou R."/>
            <person name="Klaenhammer T.R."/>
            <person name="Caufield P.W."/>
            <person name="Cui Y."/>
            <person name="Zhang H."/>
            <person name="O'Toole P.W."/>
        </authorList>
    </citation>
    <scope>NUCLEOTIDE SEQUENCE [LARGE SCALE GENOMIC DNA]</scope>
    <source>
        <strain evidence="6 7">DSM 15638</strain>
    </source>
</reference>
<dbReference type="InterPro" id="IPR000551">
    <property type="entry name" value="MerR-type_HTH_dom"/>
</dbReference>
<dbReference type="InterPro" id="IPR009061">
    <property type="entry name" value="DNA-bd_dom_put_sf"/>
</dbReference>
<dbReference type="PROSITE" id="PS00552">
    <property type="entry name" value="HTH_MERR_1"/>
    <property type="match status" value="1"/>
</dbReference>
<evidence type="ECO:0000256" key="1">
    <source>
        <dbReference type="ARBA" id="ARBA00022491"/>
    </source>
</evidence>
<comment type="caution">
    <text evidence="6">The sequence shown here is derived from an EMBL/GenBank/DDBJ whole genome shotgun (WGS) entry which is preliminary data.</text>
</comment>
<organism evidence="6 7">
    <name type="scientific">Dellaglioa algida DSM 15638</name>
    <dbReference type="NCBI Taxonomy" id="1423719"/>
    <lineage>
        <taxon>Bacteria</taxon>
        <taxon>Bacillati</taxon>
        <taxon>Bacillota</taxon>
        <taxon>Bacilli</taxon>
        <taxon>Lactobacillales</taxon>
        <taxon>Lactobacillaceae</taxon>
        <taxon>Dellaglioa</taxon>
    </lineage>
</organism>
<gene>
    <name evidence="6" type="ORF">FC66_GL001409</name>
</gene>
<dbReference type="PANTHER" id="PTHR30204">
    <property type="entry name" value="REDOX-CYCLING DRUG-SENSING TRANSCRIPTIONAL ACTIVATOR SOXR"/>
    <property type="match status" value="1"/>
</dbReference>
<dbReference type="GO" id="GO:0003677">
    <property type="term" value="F:DNA binding"/>
    <property type="evidence" value="ECO:0007669"/>
    <property type="project" value="UniProtKB-KW"/>
</dbReference>
<dbReference type="AlphaFoldDB" id="A0A0R1HGA2"/>
<keyword evidence="4" id="KW-0804">Transcription</keyword>
<evidence type="ECO:0000259" key="5">
    <source>
        <dbReference type="PROSITE" id="PS50937"/>
    </source>
</evidence>
<feature type="domain" description="HTH merR-type" evidence="5">
    <location>
        <begin position="30"/>
        <end position="96"/>
    </location>
</feature>
<dbReference type="SMART" id="SM00422">
    <property type="entry name" value="HTH_MERR"/>
    <property type="match status" value="1"/>
</dbReference>
<evidence type="ECO:0000313" key="7">
    <source>
        <dbReference type="Proteomes" id="UP000051450"/>
    </source>
</evidence>
<sequence>MADINDIANIQDYAKRMADIMKNDTFSIGIGEIAETTGLTQSQIRYWEQKGFIESIKTNKNQNRKYSYHTLSIIRLIKSYLDSGFTLKTAAEKANAHKKMGKMLRQIFTDRFVGVEEIDGLPCINLGFFDKEETQTLYVVIHDDSTEIKVVPVK</sequence>
<keyword evidence="3" id="KW-0238">DNA-binding</keyword>
<proteinExistence type="predicted"/>
<protein>
    <recommendedName>
        <fullName evidence="5">HTH merR-type domain-containing protein</fullName>
    </recommendedName>
</protein>
<dbReference type="SUPFAM" id="SSF46955">
    <property type="entry name" value="Putative DNA-binding domain"/>
    <property type="match status" value="1"/>
</dbReference>
<keyword evidence="2" id="KW-0805">Transcription regulation</keyword>
<dbReference type="STRING" id="1423719.FC66_GL001409"/>
<evidence type="ECO:0000256" key="3">
    <source>
        <dbReference type="ARBA" id="ARBA00023125"/>
    </source>
</evidence>
<dbReference type="GO" id="GO:0003700">
    <property type="term" value="F:DNA-binding transcription factor activity"/>
    <property type="evidence" value="ECO:0007669"/>
    <property type="project" value="InterPro"/>
</dbReference>
<dbReference type="PANTHER" id="PTHR30204:SF69">
    <property type="entry name" value="MERR-FAMILY TRANSCRIPTIONAL REGULATOR"/>
    <property type="match status" value="1"/>
</dbReference>
<dbReference type="Pfam" id="PF13411">
    <property type="entry name" value="MerR_1"/>
    <property type="match status" value="1"/>
</dbReference>
<dbReference type="OrthoDB" id="9806513at2"/>
<accession>A0A0R1HGA2</accession>
<evidence type="ECO:0000256" key="4">
    <source>
        <dbReference type="ARBA" id="ARBA00023163"/>
    </source>
</evidence>
<evidence type="ECO:0000313" key="6">
    <source>
        <dbReference type="EMBL" id="KRK45446.1"/>
    </source>
</evidence>
<dbReference type="Proteomes" id="UP000051450">
    <property type="component" value="Unassembled WGS sequence"/>
</dbReference>